<dbReference type="EMBL" id="BAOS01000022">
    <property type="protein sequence ID" value="GAX61457.1"/>
    <property type="molecule type" value="Genomic_DNA"/>
</dbReference>
<dbReference type="GO" id="GO:0006313">
    <property type="term" value="P:DNA transposition"/>
    <property type="evidence" value="ECO:0007669"/>
    <property type="project" value="InterPro"/>
</dbReference>
<evidence type="ECO:0000313" key="3">
    <source>
        <dbReference type="Proteomes" id="UP000218542"/>
    </source>
</evidence>
<dbReference type="GO" id="GO:0004803">
    <property type="term" value="F:transposase activity"/>
    <property type="evidence" value="ECO:0007669"/>
    <property type="project" value="InterPro"/>
</dbReference>
<proteinExistence type="predicted"/>
<comment type="caution">
    <text evidence="2">The sequence shown here is derived from an EMBL/GenBank/DDBJ whole genome shotgun (WGS) entry which is preliminary data.</text>
</comment>
<dbReference type="Proteomes" id="UP000218542">
    <property type="component" value="Unassembled WGS sequence"/>
</dbReference>
<organism evidence="2 3">
    <name type="scientific">Candidatus Scalindua japonica</name>
    <dbReference type="NCBI Taxonomy" id="1284222"/>
    <lineage>
        <taxon>Bacteria</taxon>
        <taxon>Pseudomonadati</taxon>
        <taxon>Planctomycetota</taxon>
        <taxon>Candidatus Brocadiia</taxon>
        <taxon>Candidatus Brocadiales</taxon>
        <taxon>Candidatus Scalinduaceae</taxon>
        <taxon>Candidatus Scalindua</taxon>
    </lineage>
</organism>
<feature type="domain" description="Transposase IS200-like" evidence="1">
    <location>
        <begin position="1"/>
        <end position="89"/>
    </location>
</feature>
<evidence type="ECO:0000259" key="1">
    <source>
        <dbReference type="SMART" id="SM01321"/>
    </source>
</evidence>
<dbReference type="AlphaFoldDB" id="A0A286U001"/>
<dbReference type="GO" id="GO:0043565">
    <property type="term" value="F:sequence-specific DNA binding"/>
    <property type="evidence" value="ECO:0007669"/>
    <property type="project" value="TreeGrafter"/>
</dbReference>
<keyword evidence="3" id="KW-1185">Reference proteome</keyword>
<reference evidence="3" key="1">
    <citation type="journal article" date="2017" name="Environ. Microbiol. Rep.">
        <title>Genetic Diversity of Marine Anaerobic Ammonium-Oxidizing Bacteria as Revealed by Genomic and Proteomic Analyses of 'Candidatus Scalindua japonica'.</title>
        <authorList>
            <person name="Oshiki M."/>
            <person name="Mizuto K."/>
            <person name="Kimura Z."/>
            <person name="Kindaichi T."/>
            <person name="Satoh H."/>
            <person name="Okabe S."/>
        </authorList>
    </citation>
    <scope>NUCLEOTIDE SEQUENCE [LARGE SCALE GENOMIC DNA]</scope>
    <source>
        <strain evidence="3">husup-a2</strain>
    </source>
</reference>
<dbReference type="InterPro" id="IPR002686">
    <property type="entry name" value="Transposase_17"/>
</dbReference>
<dbReference type="PANTHER" id="PTHR36966:SF1">
    <property type="entry name" value="REP-ASSOCIATED TYROSINE TRANSPOSASE"/>
    <property type="match status" value="1"/>
</dbReference>
<dbReference type="PANTHER" id="PTHR36966">
    <property type="entry name" value="REP-ASSOCIATED TYROSINE TRANSPOSASE"/>
    <property type="match status" value="1"/>
</dbReference>
<dbReference type="Gene3D" id="3.30.70.1290">
    <property type="entry name" value="Transposase IS200-like"/>
    <property type="match status" value="1"/>
</dbReference>
<evidence type="ECO:0000313" key="2">
    <source>
        <dbReference type="EMBL" id="GAX61457.1"/>
    </source>
</evidence>
<name>A0A286U001_9BACT</name>
<dbReference type="SUPFAM" id="SSF143422">
    <property type="entry name" value="Transposase IS200-like"/>
    <property type="match status" value="1"/>
</dbReference>
<accession>A0A286U001</accession>
<sequence length="132" mass="16193">MSRYPFEIEAIVVLPDHLHTLWKLPEGDKDFSRRWMVIKRKFSSGLPCGSVNASKARKREKGIWQRRFWEHYIRDEEDWRRHVDYIHFNPVKHGYVSEPQDWPYSSYPQAVRKGWYETDVLREEDFKDMDFE</sequence>
<protein>
    <submittedName>
        <fullName evidence="2">Transposase</fullName>
    </submittedName>
</protein>
<dbReference type="InterPro" id="IPR036515">
    <property type="entry name" value="Transposase_17_sf"/>
</dbReference>
<dbReference type="NCBIfam" id="NF047646">
    <property type="entry name" value="REP_Tyr_transpos"/>
    <property type="match status" value="1"/>
</dbReference>
<dbReference type="InterPro" id="IPR052715">
    <property type="entry name" value="RAYT_transposase"/>
</dbReference>
<dbReference type="SMART" id="SM01321">
    <property type="entry name" value="Y1_Tnp"/>
    <property type="match status" value="1"/>
</dbReference>
<gene>
    <name evidence="2" type="ORF">SCALIN_C22_0171</name>
</gene>